<sequence>MAPLRATEFRKRQYNLSPVRYETQSEGIDWQLTGDPGSNSRGIEWWAAQCQLRDLCSKGSIRDMKQTLRERDHDHDRECPVWIIGSSDDDWKNANTSSADEEKYGYWVVFGRAEKRTEESMLDGLETIKFCLSIEFRQENCSPLAEKRRRTEADQSDSQRSQAAAAREMTGSMNSLYPDGLALKRPNITVLYHIVRAHEAICSNAVAGNMKDQAGLHSMKSVYQCKVFSVAVEFPWHKFTA</sequence>
<evidence type="ECO:0000256" key="1">
    <source>
        <dbReference type="SAM" id="MobiDB-lite"/>
    </source>
</evidence>
<dbReference type="EMBL" id="LFZN01000138">
    <property type="protein sequence ID" value="KXS97589.1"/>
    <property type="molecule type" value="Genomic_DNA"/>
</dbReference>
<evidence type="ECO:0000313" key="3">
    <source>
        <dbReference type="Proteomes" id="UP000070133"/>
    </source>
</evidence>
<gene>
    <name evidence="2" type="ORF">AC578_5777</name>
</gene>
<feature type="compositionally biased region" description="Low complexity" evidence="1">
    <location>
        <begin position="156"/>
        <end position="167"/>
    </location>
</feature>
<dbReference type="Proteomes" id="UP000070133">
    <property type="component" value="Unassembled WGS sequence"/>
</dbReference>
<evidence type="ECO:0000313" key="2">
    <source>
        <dbReference type="EMBL" id="KXS97589.1"/>
    </source>
</evidence>
<proteinExistence type="predicted"/>
<accession>A0A139H5E7</accession>
<dbReference type="AlphaFoldDB" id="A0A139H5E7"/>
<reference evidence="2 3" key="1">
    <citation type="submission" date="2015-07" db="EMBL/GenBank/DDBJ databases">
        <title>Comparative genomics of the Sigatoka disease complex on banana suggests a link between parallel evolutionary changes in Pseudocercospora fijiensis and Pseudocercospora eumusae and increased virulence on the banana host.</title>
        <authorList>
            <person name="Chang T.-C."/>
            <person name="Salvucci A."/>
            <person name="Crous P.W."/>
            <person name="Stergiopoulos I."/>
        </authorList>
    </citation>
    <scope>NUCLEOTIDE SEQUENCE [LARGE SCALE GENOMIC DNA]</scope>
    <source>
        <strain evidence="2 3">CBS 114824</strain>
    </source>
</reference>
<organism evidence="2 3">
    <name type="scientific">Pseudocercospora eumusae</name>
    <dbReference type="NCBI Taxonomy" id="321146"/>
    <lineage>
        <taxon>Eukaryota</taxon>
        <taxon>Fungi</taxon>
        <taxon>Dikarya</taxon>
        <taxon>Ascomycota</taxon>
        <taxon>Pezizomycotina</taxon>
        <taxon>Dothideomycetes</taxon>
        <taxon>Dothideomycetidae</taxon>
        <taxon>Mycosphaerellales</taxon>
        <taxon>Mycosphaerellaceae</taxon>
        <taxon>Pseudocercospora</taxon>
    </lineage>
</organism>
<protein>
    <submittedName>
        <fullName evidence="2">Uncharacterized protein</fullName>
    </submittedName>
</protein>
<name>A0A139H5E7_9PEZI</name>
<keyword evidence="3" id="KW-1185">Reference proteome</keyword>
<feature type="region of interest" description="Disordered" evidence="1">
    <location>
        <begin position="145"/>
        <end position="169"/>
    </location>
</feature>
<comment type="caution">
    <text evidence="2">The sequence shown here is derived from an EMBL/GenBank/DDBJ whole genome shotgun (WGS) entry which is preliminary data.</text>
</comment>